<dbReference type="EMBL" id="BMKS01000009">
    <property type="protein sequence ID" value="GGG40410.1"/>
    <property type="molecule type" value="Genomic_DNA"/>
</dbReference>
<dbReference type="PANTHER" id="PTHR43080">
    <property type="entry name" value="CBS DOMAIN-CONTAINING PROTEIN CBSX3, MITOCHONDRIAL"/>
    <property type="match status" value="1"/>
</dbReference>
<dbReference type="PANTHER" id="PTHR43080:SF2">
    <property type="entry name" value="CBS DOMAIN-CONTAINING PROTEIN"/>
    <property type="match status" value="1"/>
</dbReference>
<protein>
    <submittedName>
        <fullName evidence="4">CBS domain-containing protein</fullName>
    </submittedName>
</protein>
<dbReference type="Pfam" id="PF00571">
    <property type="entry name" value="CBS"/>
    <property type="match status" value="2"/>
</dbReference>
<dbReference type="AlphaFoldDB" id="A0A8J2ZDF1"/>
<dbReference type="InterPro" id="IPR046342">
    <property type="entry name" value="CBS_dom_sf"/>
</dbReference>
<evidence type="ECO:0000259" key="3">
    <source>
        <dbReference type="PROSITE" id="PS51371"/>
    </source>
</evidence>
<proteinExistence type="predicted"/>
<feature type="domain" description="CBS" evidence="3">
    <location>
        <begin position="15"/>
        <end position="74"/>
    </location>
</feature>
<evidence type="ECO:0000256" key="2">
    <source>
        <dbReference type="PROSITE-ProRule" id="PRU00703"/>
    </source>
</evidence>
<dbReference type="InterPro" id="IPR051257">
    <property type="entry name" value="Diverse_CBS-Domain"/>
</dbReference>
<accession>A0A8J2ZDF1</accession>
<dbReference type="SMART" id="SM00116">
    <property type="entry name" value="CBS"/>
    <property type="match status" value="2"/>
</dbReference>
<evidence type="ECO:0000313" key="4">
    <source>
        <dbReference type="EMBL" id="GGG40410.1"/>
    </source>
</evidence>
<comment type="caution">
    <text evidence="4">The sequence shown here is derived from an EMBL/GenBank/DDBJ whole genome shotgun (WGS) entry which is preliminary data.</text>
</comment>
<name>A0A8J2ZDF1_9PROT</name>
<gene>
    <name evidence="4" type="ORF">GCM10010964_30030</name>
</gene>
<dbReference type="RefSeq" id="WP_188901632.1">
    <property type="nucleotide sequence ID" value="NZ_BMKS01000009.1"/>
</dbReference>
<feature type="domain" description="CBS" evidence="3">
    <location>
        <begin position="82"/>
        <end position="137"/>
    </location>
</feature>
<organism evidence="4 5">
    <name type="scientific">Caldovatus sediminis</name>
    <dbReference type="NCBI Taxonomy" id="2041189"/>
    <lineage>
        <taxon>Bacteria</taxon>
        <taxon>Pseudomonadati</taxon>
        <taxon>Pseudomonadota</taxon>
        <taxon>Alphaproteobacteria</taxon>
        <taxon>Acetobacterales</taxon>
        <taxon>Roseomonadaceae</taxon>
        <taxon>Caldovatus</taxon>
    </lineage>
</organism>
<dbReference type="PROSITE" id="PS51371">
    <property type="entry name" value="CBS"/>
    <property type="match status" value="2"/>
</dbReference>
<evidence type="ECO:0000256" key="1">
    <source>
        <dbReference type="ARBA" id="ARBA00023122"/>
    </source>
</evidence>
<evidence type="ECO:0000313" key="5">
    <source>
        <dbReference type="Proteomes" id="UP000597507"/>
    </source>
</evidence>
<sequence>MSGTATHHLPVREAMTRDPVVVDGLTTVREALAIMRERNISALVVERRNERDEYGIVLVADIAREVINQNRAPSRTHLYEVMAKPAPSLDCEMNVRYAVRLLHRLGLTHAIVLDQRRLVGIVTLRDLVVRYVDSAPGPRPEPAA</sequence>
<dbReference type="SUPFAM" id="SSF54631">
    <property type="entry name" value="CBS-domain pair"/>
    <property type="match status" value="1"/>
</dbReference>
<dbReference type="Proteomes" id="UP000597507">
    <property type="component" value="Unassembled WGS sequence"/>
</dbReference>
<dbReference type="InterPro" id="IPR000644">
    <property type="entry name" value="CBS_dom"/>
</dbReference>
<reference evidence="4 5" key="1">
    <citation type="journal article" date="2014" name="Int. J. Syst. Evol. Microbiol.">
        <title>Complete genome sequence of Corynebacterium casei LMG S-19264T (=DSM 44701T), isolated from a smear-ripened cheese.</title>
        <authorList>
            <consortium name="US DOE Joint Genome Institute (JGI-PGF)"/>
            <person name="Walter F."/>
            <person name="Albersmeier A."/>
            <person name="Kalinowski J."/>
            <person name="Ruckert C."/>
        </authorList>
    </citation>
    <scope>NUCLEOTIDE SEQUENCE [LARGE SCALE GENOMIC DNA]</scope>
    <source>
        <strain evidence="4 5">CGMCC 1.16330</strain>
    </source>
</reference>
<keyword evidence="1 2" id="KW-0129">CBS domain</keyword>
<dbReference type="Gene3D" id="3.10.580.10">
    <property type="entry name" value="CBS-domain"/>
    <property type="match status" value="1"/>
</dbReference>
<keyword evidence="5" id="KW-1185">Reference proteome</keyword>